<dbReference type="InterPro" id="IPR007827">
    <property type="entry name" value="DUF705"/>
</dbReference>
<dbReference type="InterPro" id="IPR036412">
    <property type="entry name" value="HAD-like_sf"/>
</dbReference>
<accession>A0A1B1MQX7</accession>
<protein>
    <submittedName>
        <fullName evidence="1">38 kDa protein</fullName>
    </submittedName>
</protein>
<dbReference type="Pfam" id="PF05152">
    <property type="entry name" value="DUF705"/>
    <property type="match status" value="1"/>
</dbReference>
<organismHost>
    <name type="scientific">Lepidoptera</name>
    <name type="common">moths &amp; butterflies</name>
    <dbReference type="NCBI Taxonomy" id="7088"/>
</organismHost>
<sequence length="359" mass="41779">MPTPLWIVLRRKRPLVRRHLVVVAHHRHLRTVLYRHLDMFEFAVFAFDPATIKYIDTNDYSLRVIRCEDNMTALRLHIKEAFDASALGHTYVINELMPLYAFLKEWYVQGYLEVYQMRVQSFAWEAPHVVVFDLDSTLITEERHVNLRDDAIPDSLMELKRMGCVLLLWSYGNCSHVTDALARTDLAQYFDITLCGGSRNNENDEPINLNRVTVDVRSDKIFVRKPFYSDNVQSDRAAAAAARHLPKSPRVVLWHLRKFGVNCFKTLTLVDDLCSNDYAYDRFVNVKRCPEPRRDWHQYHQILINNIQEYERRFDEGRSHQCVVTAVPAVSSTFGELEEPFRVDRGTVALSDVGESDGN</sequence>
<dbReference type="EMBL" id="KU377538">
    <property type="protein sequence ID" value="ANS70986.1"/>
    <property type="molecule type" value="Genomic_DNA"/>
</dbReference>
<proteinExistence type="predicted"/>
<dbReference type="NCBIfam" id="TIGR01684">
    <property type="entry name" value="viral_ppase"/>
    <property type="match status" value="1"/>
</dbReference>
<name>A0A1B1MQX7_NPVLD</name>
<organism evidence="1">
    <name type="scientific">Lymantria dispar multicapsid nuclear polyhedrosis virus</name>
    <name type="common">LdMNPV</name>
    <dbReference type="NCBI Taxonomy" id="10449"/>
    <lineage>
        <taxon>Viruses</taxon>
        <taxon>Viruses incertae sedis</taxon>
        <taxon>Naldaviricetes</taxon>
        <taxon>Lefavirales</taxon>
        <taxon>Baculoviridae</taxon>
        <taxon>Alphabaculovirus</taxon>
        <taxon>Alphabaculovirus lydisparis</taxon>
    </lineage>
</organism>
<evidence type="ECO:0000313" key="1">
    <source>
        <dbReference type="EMBL" id="ANS70986.1"/>
    </source>
</evidence>
<dbReference type="NCBIfam" id="TIGR01681">
    <property type="entry name" value="HAD-SF-IIIC"/>
    <property type="match status" value="1"/>
</dbReference>
<reference evidence="1" key="1">
    <citation type="journal article" date="2016" name="J. Invertebr. Pathol.">
        <title>An alphabaculovirus isolated from dead Lymantria dispar larvae shows high genetic similarity to baculovirus previously isolated from Lymantria monacha - An example of adaptation to a new host.</title>
        <authorList>
            <person name="Rabalski L."/>
            <person name="Krejmer-Rabalska M."/>
            <person name="Skrzecz I."/>
            <person name="Wasag B."/>
            <person name="Szewczyk B."/>
        </authorList>
    </citation>
    <scope>NUCLEOTIDE SEQUENCE</scope>
    <source>
        <strain evidence="1">BNP</strain>
    </source>
</reference>
<dbReference type="SUPFAM" id="SSF56784">
    <property type="entry name" value="HAD-like"/>
    <property type="match status" value="1"/>
</dbReference>
<dbReference type="InterPro" id="IPR010033">
    <property type="entry name" value="HAD_SF_ppase_IIIC"/>
</dbReference>